<dbReference type="AlphaFoldDB" id="X1LXK1"/>
<feature type="non-terminal residue" evidence="2">
    <location>
        <position position="127"/>
    </location>
</feature>
<dbReference type="SUPFAM" id="SSF82771">
    <property type="entry name" value="GIY-YIG endonuclease"/>
    <property type="match status" value="1"/>
</dbReference>
<dbReference type="EMBL" id="BARU01046045">
    <property type="protein sequence ID" value="GAH98863.1"/>
    <property type="molecule type" value="Genomic_DNA"/>
</dbReference>
<dbReference type="InterPro" id="IPR000305">
    <property type="entry name" value="GIY-YIG_endonuc"/>
</dbReference>
<reference evidence="2" key="1">
    <citation type="journal article" date="2014" name="Front. Microbiol.">
        <title>High frequency of phylogenetically diverse reductive dehalogenase-homologous genes in deep subseafloor sedimentary metagenomes.</title>
        <authorList>
            <person name="Kawai M."/>
            <person name="Futagami T."/>
            <person name="Toyoda A."/>
            <person name="Takaki Y."/>
            <person name="Nishi S."/>
            <person name="Hori S."/>
            <person name="Arai W."/>
            <person name="Tsubouchi T."/>
            <person name="Morono Y."/>
            <person name="Uchiyama I."/>
            <person name="Ito T."/>
            <person name="Fujiyama A."/>
            <person name="Inagaki F."/>
            <person name="Takami H."/>
        </authorList>
    </citation>
    <scope>NUCLEOTIDE SEQUENCE</scope>
    <source>
        <strain evidence="2">Expedition CK06-06</strain>
    </source>
</reference>
<feature type="domain" description="GIY-YIG" evidence="1">
    <location>
        <begin position="41"/>
        <end position="83"/>
    </location>
</feature>
<evidence type="ECO:0000313" key="2">
    <source>
        <dbReference type="EMBL" id="GAH98863.1"/>
    </source>
</evidence>
<gene>
    <name evidence="2" type="ORF">S03H2_69617</name>
</gene>
<dbReference type="CDD" id="cd00719">
    <property type="entry name" value="GIY-YIG_SF"/>
    <property type="match status" value="1"/>
</dbReference>
<proteinExistence type="predicted"/>
<dbReference type="Pfam" id="PF01541">
    <property type="entry name" value="GIY-YIG"/>
    <property type="match status" value="1"/>
</dbReference>
<sequence length="127" mass="14674">MIKRKSTDWDRFLKASLKQLLSRPPVKFAEMTPGMLPQIAGVYLITKLEGGSEIPYYIGRTKNIGRRLYRHHLMGSRASAPLKKYLIDNQVCLTIEEAKDFMLCNCVARWIEEADYRKRGAIESYCT</sequence>
<name>X1LXK1_9ZZZZ</name>
<dbReference type="InterPro" id="IPR035901">
    <property type="entry name" value="GIY-YIG_endonuc_sf"/>
</dbReference>
<comment type="caution">
    <text evidence="2">The sequence shown here is derived from an EMBL/GenBank/DDBJ whole genome shotgun (WGS) entry which is preliminary data.</text>
</comment>
<protein>
    <recommendedName>
        <fullName evidence="1">GIY-YIG domain-containing protein</fullName>
    </recommendedName>
</protein>
<accession>X1LXK1</accession>
<organism evidence="2">
    <name type="scientific">marine sediment metagenome</name>
    <dbReference type="NCBI Taxonomy" id="412755"/>
    <lineage>
        <taxon>unclassified sequences</taxon>
        <taxon>metagenomes</taxon>
        <taxon>ecological metagenomes</taxon>
    </lineage>
</organism>
<evidence type="ECO:0000259" key="1">
    <source>
        <dbReference type="Pfam" id="PF01541"/>
    </source>
</evidence>